<name>A0A409WLR6_PSICY</name>
<organism evidence="1 2">
    <name type="scientific">Psilocybe cyanescens</name>
    <dbReference type="NCBI Taxonomy" id="93625"/>
    <lineage>
        <taxon>Eukaryota</taxon>
        <taxon>Fungi</taxon>
        <taxon>Dikarya</taxon>
        <taxon>Basidiomycota</taxon>
        <taxon>Agaricomycotina</taxon>
        <taxon>Agaricomycetes</taxon>
        <taxon>Agaricomycetidae</taxon>
        <taxon>Agaricales</taxon>
        <taxon>Agaricineae</taxon>
        <taxon>Strophariaceae</taxon>
        <taxon>Psilocybe</taxon>
    </lineage>
</organism>
<reference evidence="1 2" key="1">
    <citation type="journal article" date="2018" name="Evol. Lett.">
        <title>Horizontal gene cluster transfer increased hallucinogenic mushroom diversity.</title>
        <authorList>
            <person name="Reynolds H.T."/>
            <person name="Vijayakumar V."/>
            <person name="Gluck-Thaler E."/>
            <person name="Korotkin H.B."/>
            <person name="Matheny P.B."/>
            <person name="Slot J.C."/>
        </authorList>
    </citation>
    <scope>NUCLEOTIDE SEQUENCE [LARGE SCALE GENOMIC DNA]</scope>
    <source>
        <strain evidence="1 2">2631</strain>
    </source>
</reference>
<evidence type="ECO:0000313" key="1">
    <source>
        <dbReference type="EMBL" id="PPQ79465.1"/>
    </source>
</evidence>
<comment type="caution">
    <text evidence="1">The sequence shown here is derived from an EMBL/GenBank/DDBJ whole genome shotgun (WGS) entry which is preliminary data.</text>
</comment>
<accession>A0A409WLR6</accession>
<gene>
    <name evidence="1" type="ORF">CVT25_002627</name>
</gene>
<proteinExistence type="predicted"/>
<protein>
    <submittedName>
        <fullName evidence="1">Uncharacterized protein</fullName>
    </submittedName>
</protein>
<dbReference type="EMBL" id="NHYD01003375">
    <property type="protein sequence ID" value="PPQ79465.1"/>
    <property type="molecule type" value="Genomic_DNA"/>
</dbReference>
<dbReference type="InParanoid" id="A0A409WLR6"/>
<evidence type="ECO:0000313" key="2">
    <source>
        <dbReference type="Proteomes" id="UP000283269"/>
    </source>
</evidence>
<dbReference type="Proteomes" id="UP000283269">
    <property type="component" value="Unassembled WGS sequence"/>
</dbReference>
<keyword evidence="2" id="KW-1185">Reference proteome</keyword>
<dbReference type="AlphaFoldDB" id="A0A409WLR6"/>
<sequence length="66" mass="7471">MADIPDLVAFQTGSLPSIFERSFYQTGYKDEFADPTECYNVDHIGTWKASPPFRICTGVPRVSRKI</sequence>